<name>A0A1E3VIS4_9HYPH</name>
<proteinExistence type="predicted"/>
<evidence type="ECO:0000313" key="1">
    <source>
        <dbReference type="EMBL" id="ODR93418.1"/>
    </source>
</evidence>
<gene>
    <name evidence="1" type="ORF">AUC69_04230</name>
</gene>
<comment type="caution">
    <text evidence="1">The sequence shown here is derived from an EMBL/GenBank/DDBJ whole genome shotgun (WGS) entry which is preliminary data.</text>
</comment>
<dbReference type="EMBL" id="LPWF01000038">
    <property type="protein sequence ID" value="ODR93418.1"/>
    <property type="molecule type" value="Genomic_DNA"/>
</dbReference>
<dbReference type="Proteomes" id="UP000094472">
    <property type="component" value="Unassembled WGS sequence"/>
</dbReference>
<protein>
    <submittedName>
        <fullName evidence="1">Uncharacterized protein</fullName>
    </submittedName>
</protein>
<sequence>MLGLVRKTLPARSASAPPAFPLALAIAGGDLHEAAVEEMIFRAFEEHEAHAVGAGIEPFRIEQLEIETAQTDPVQGDELRALTFGLDHGEPRLVCPRDERLRVGTDPARDQDPAGDVMVDGLDIGAGRSGVFFADKAQHEGRLALAKISVAQAGEAVQMTEQPIPDFRVAAVACPYNVDGGHGLSNVLRKGSGQ</sequence>
<organism evidence="1 2">
    <name type="scientific">Methyloceanibacter superfactus</name>
    <dbReference type="NCBI Taxonomy" id="1774969"/>
    <lineage>
        <taxon>Bacteria</taxon>
        <taxon>Pseudomonadati</taxon>
        <taxon>Pseudomonadota</taxon>
        <taxon>Alphaproteobacteria</taxon>
        <taxon>Hyphomicrobiales</taxon>
        <taxon>Hyphomicrobiaceae</taxon>
        <taxon>Methyloceanibacter</taxon>
    </lineage>
</organism>
<reference evidence="1 2" key="1">
    <citation type="journal article" date="2016" name="Environ. Microbiol.">
        <title>New Methyloceanibacter diversity from North Sea sediments includes methanotroph containing solely the soluble methane monooxygenase.</title>
        <authorList>
            <person name="Vekeman B."/>
            <person name="Kerckhof F.M."/>
            <person name="Cremers G."/>
            <person name="de Vos P."/>
            <person name="Vandamme P."/>
            <person name="Boon N."/>
            <person name="Op den Camp H.J."/>
            <person name="Heylen K."/>
        </authorList>
    </citation>
    <scope>NUCLEOTIDE SEQUENCE [LARGE SCALE GENOMIC DNA]</scope>
    <source>
        <strain evidence="1 2">R-67175</strain>
    </source>
</reference>
<dbReference type="OrthoDB" id="9863915at2"/>
<dbReference type="AlphaFoldDB" id="A0A1E3VIS4"/>
<dbReference type="RefSeq" id="WP_069442952.1">
    <property type="nucleotide sequence ID" value="NZ_LPWF01000038.1"/>
</dbReference>
<evidence type="ECO:0000313" key="2">
    <source>
        <dbReference type="Proteomes" id="UP000094472"/>
    </source>
</evidence>
<accession>A0A1E3VIS4</accession>
<keyword evidence="2" id="KW-1185">Reference proteome</keyword>